<organism evidence="10 11">
    <name type="scientific">Aspergillus leporis</name>
    <dbReference type="NCBI Taxonomy" id="41062"/>
    <lineage>
        <taxon>Eukaryota</taxon>
        <taxon>Fungi</taxon>
        <taxon>Dikarya</taxon>
        <taxon>Ascomycota</taxon>
        <taxon>Pezizomycotina</taxon>
        <taxon>Eurotiomycetes</taxon>
        <taxon>Eurotiomycetidae</taxon>
        <taxon>Eurotiales</taxon>
        <taxon>Aspergillaceae</taxon>
        <taxon>Aspergillus</taxon>
        <taxon>Aspergillus subgen. Circumdati</taxon>
    </lineage>
</organism>
<sequence length="1296" mass="145156">MTSFHRPGKTAPRLVQDIYDYDPAHTPASGRNLLAEVPPVFSEYYNGPLESISPAACRHTFVSKPAQSYVPQLEQGSTGTPTKVSAVCSRCRYHLQVVVSSTPGIGQASSRHSDHVHHLLYKSGKYSGGAAPEEFNSKGQTIEIFHYECSYLTCSVAVSVRLASPVLKDDGVRLLIDTDLLRERADEAIAAHPDRLEGVAQPQPINVLLNLRAYLGNALHDSQQSKSISAVNKRFMTCFGVEGKPCKDLLEFLGFSFKIEGSWEPPRPNPWAEFPYRDQLKIFLDDVIHELMALIEQRPAIEKKGHQLEFNRQPVLNDLLYALEALDYPKTSRPKEFQMAPAPYYEDLGAVEDMAASSIVEAFNRQVAVDPFRTPIYLKCLKAIGNLRGGDDGAFIEQAVQVAYSEGKYTDEDVVDAYEYFGLSHIDRGLTDESIIGKFYAYLGATTAVQETETRRQLWRIGDSRGSERIKAAAEEWVSTAEQAQVFLGVSAQTSDDFVMAVYTAKVNDNPSSRDLARRAIQLIAEERNSDALKHFLKTGEMTAGEMDVADAYRLLQIPDRTVDEGAIMAAYTICVDEAPAQVENYNQALRIIAKDKNSPLLSNMVSGSVTKPDRNLSEWPVGLQNIGNTCYLNSLLQFYFSIRPYRDMVLDFENFKMEINEESLSKKQVGSRKVSAKEVERSQRFLRELRNLFNDMITASSTYVIPSQELARLTLISPSNEAAIRRRSTISANRSAALGEINGMPVLGPLGPPQPTMESEVKAPTISETEKLQRSTTSDVDSEATLVSDGTKVDITVPHSDDKGTEVSHTDSMVADAQRESIRETSEQSSSSKTASADQGAPPGQPPPVPPRPETQPDPQKHLIEEVEIGAQQDVTEVINNVLFQSQCAIKPISLAPDSEQLDQVKDLFYGRAKSYIQSEEGVRSKEEWWCDIKIDVATGSRDIYAAIDGAFDVQKVSVDDSVAEQFSAISKLPPVLQIQVQRVQFDPVKKRSFKSTHHLELKETIYLDRYMDTQQPEILNRRRQCWEWKKDLRTLEARRAELLRESEADGLDIPSLFDSAREVLEELDSMKEDSETASDAITIKPELIPEINQLSQIARAELNYIEQEIKDKQTMISSQFADYKHLAYRLYAVFVHHGSVEFGHYYIYIYDFERNVWRKYNDDYVTEVHDLDEIFMSQDRQNPPTPYFLVYVNDTMKDRLASPLCREILESSQDNENQPDTEMTSVTERVTAPTAAEDVDMGPPAYDEICADKNISGTGNNHHIEDIKGAAGVEGSKATGGPSSKDTDFHDVQW</sequence>
<dbReference type="PROSITE" id="PS00973">
    <property type="entry name" value="USP_2"/>
    <property type="match status" value="1"/>
</dbReference>
<feature type="compositionally biased region" description="Basic and acidic residues" evidence="8">
    <location>
        <begin position="800"/>
        <end position="810"/>
    </location>
</feature>
<evidence type="ECO:0000313" key="10">
    <source>
        <dbReference type="EMBL" id="KAB8068258.1"/>
    </source>
</evidence>
<dbReference type="OrthoDB" id="2420415at2759"/>
<evidence type="ECO:0000256" key="1">
    <source>
        <dbReference type="ARBA" id="ARBA00000707"/>
    </source>
</evidence>
<evidence type="ECO:0000256" key="2">
    <source>
        <dbReference type="ARBA" id="ARBA00012759"/>
    </source>
</evidence>
<keyword evidence="5" id="KW-0378">Hydrolase</keyword>
<evidence type="ECO:0000256" key="6">
    <source>
        <dbReference type="ARBA" id="ARBA00022807"/>
    </source>
</evidence>
<dbReference type="InterPro" id="IPR018200">
    <property type="entry name" value="USP_CS"/>
</dbReference>
<dbReference type="PANTHER" id="PTHR43982:SF6">
    <property type="entry name" value="UBIQUITIN CARBOXYL-TERMINAL HYDROLASE 2-RELATED"/>
    <property type="match status" value="1"/>
</dbReference>
<evidence type="ECO:0000313" key="11">
    <source>
        <dbReference type="Proteomes" id="UP000326565"/>
    </source>
</evidence>
<feature type="compositionally biased region" description="Pro residues" evidence="8">
    <location>
        <begin position="844"/>
        <end position="857"/>
    </location>
</feature>
<keyword evidence="4" id="KW-0833">Ubl conjugation pathway</keyword>
<keyword evidence="3" id="KW-0645">Protease</keyword>
<feature type="coiled-coil region" evidence="7">
    <location>
        <begin position="1027"/>
        <end position="1082"/>
    </location>
</feature>
<dbReference type="InterPro" id="IPR044635">
    <property type="entry name" value="UBP14-like"/>
</dbReference>
<dbReference type="EC" id="3.4.19.12" evidence="2"/>
<accession>A0A5N5WID9</accession>
<proteinExistence type="predicted"/>
<dbReference type="Proteomes" id="UP000326565">
    <property type="component" value="Unassembled WGS sequence"/>
</dbReference>
<dbReference type="Gene3D" id="3.90.70.10">
    <property type="entry name" value="Cysteine proteinases"/>
    <property type="match status" value="2"/>
</dbReference>
<evidence type="ECO:0000259" key="9">
    <source>
        <dbReference type="PROSITE" id="PS50235"/>
    </source>
</evidence>
<protein>
    <recommendedName>
        <fullName evidence="2">ubiquitinyl hydrolase 1</fullName>
        <ecNumber evidence="2">3.4.19.12</ecNumber>
    </recommendedName>
</protein>
<dbReference type="InterPro" id="IPR028889">
    <property type="entry name" value="USP"/>
</dbReference>
<dbReference type="InterPro" id="IPR038765">
    <property type="entry name" value="Papain-like_cys_pep_sf"/>
</dbReference>
<comment type="catalytic activity">
    <reaction evidence="1">
        <text>Thiol-dependent hydrolysis of ester, thioester, amide, peptide and isopeptide bonds formed by the C-terminal Gly of ubiquitin (a 76-residue protein attached to proteins as an intracellular targeting signal).</text>
        <dbReference type="EC" id="3.4.19.12"/>
    </reaction>
</comment>
<feature type="compositionally biased region" description="Basic and acidic residues" evidence="8">
    <location>
        <begin position="1287"/>
        <end position="1296"/>
    </location>
</feature>
<dbReference type="EMBL" id="ML732405">
    <property type="protein sequence ID" value="KAB8068258.1"/>
    <property type="molecule type" value="Genomic_DNA"/>
</dbReference>
<name>A0A5N5WID9_9EURO</name>
<dbReference type="CDD" id="cd02666">
    <property type="entry name" value="Peptidase_C19J"/>
    <property type="match status" value="1"/>
</dbReference>
<dbReference type="GO" id="GO:0061136">
    <property type="term" value="P:regulation of proteasomal protein catabolic process"/>
    <property type="evidence" value="ECO:0007669"/>
    <property type="project" value="TreeGrafter"/>
</dbReference>
<dbReference type="PANTHER" id="PTHR43982">
    <property type="entry name" value="UBIQUITIN CARBOXYL-TERMINAL HYDROLASE"/>
    <property type="match status" value="1"/>
</dbReference>
<keyword evidence="11" id="KW-1185">Reference proteome</keyword>
<feature type="compositionally biased region" description="Polar residues" evidence="8">
    <location>
        <begin position="1212"/>
        <end position="1230"/>
    </location>
</feature>
<dbReference type="PROSITE" id="PS50235">
    <property type="entry name" value="USP_3"/>
    <property type="match status" value="1"/>
</dbReference>
<dbReference type="InterPro" id="IPR025305">
    <property type="entry name" value="UCH_repeat_domain"/>
</dbReference>
<keyword evidence="6" id="KW-0788">Thiol protease</keyword>
<evidence type="ECO:0000256" key="7">
    <source>
        <dbReference type="SAM" id="Coils"/>
    </source>
</evidence>
<feature type="compositionally biased region" description="Basic and acidic residues" evidence="8">
    <location>
        <begin position="818"/>
        <end position="827"/>
    </location>
</feature>
<feature type="compositionally biased region" description="Low complexity" evidence="8">
    <location>
        <begin position="828"/>
        <end position="838"/>
    </location>
</feature>
<feature type="region of interest" description="Disordered" evidence="8">
    <location>
        <begin position="744"/>
        <end position="859"/>
    </location>
</feature>
<dbReference type="FunFam" id="3.90.70.10:FF:000122">
    <property type="entry name" value="Ubiquitin carboxyl-terminal hydrolase 2"/>
    <property type="match status" value="1"/>
</dbReference>
<evidence type="ECO:0000256" key="5">
    <source>
        <dbReference type="ARBA" id="ARBA00022801"/>
    </source>
</evidence>
<dbReference type="GO" id="GO:0070628">
    <property type="term" value="F:proteasome binding"/>
    <property type="evidence" value="ECO:0007669"/>
    <property type="project" value="TreeGrafter"/>
</dbReference>
<evidence type="ECO:0000256" key="4">
    <source>
        <dbReference type="ARBA" id="ARBA00022786"/>
    </source>
</evidence>
<gene>
    <name evidence="10" type="ORF">BDV29DRAFT_72605</name>
</gene>
<evidence type="ECO:0000256" key="8">
    <source>
        <dbReference type="SAM" id="MobiDB-lite"/>
    </source>
</evidence>
<dbReference type="InterPro" id="IPR001394">
    <property type="entry name" value="Peptidase_C19_UCH"/>
</dbReference>
<dbReference type="Pfam" id="PF13446">
    <property type="entry name" value="RPT"/>
    <property type="match status" value="3"/>
</dbReference>
<dbReference type="GO" id="GO:0016579">
    <property type="term" value="P:protein deubiquitination"/>
    <property type="evidence" value="ECO:0007669"/>
    <property type="project" value="InterPro"/>
</dbReference>
<dbReference type="GO" id="GO:0043161">
    <property type="term" value="P:proteasome-mediated ubiquitin-dependent protein catabolic process"/>
    <property type="evidence" value="ECO:0007669"/>
    <property type="project" value="InterPro"/>
</dbReference>
<feature type="region of interest" description="Disordered" evidence="8">
    <location>
        <begin position="1212"/>
        <end position="1296"/>
    </location>
</feature>
<dbReference type="PROSITE" id="PS00972">
    <property type="entry name" value="USP_1"/>
    <property type="match status" value="1"/>
</dbReference>
<feature type="domain" description="USP" evidence="9">
    <location>
        <begin position="622"/>
        <end position="1196"/>
    </location>
</feature>
<keyword evidence="7" id="KW-0175">Coiled coil</keyword>
<evidence type="ECO:0000256" key="3">
    <source>
        <dbReference type="ARBA" id="ARBA00022670"/>
    </source>
</evidence>
<dbReference type="SUPFAM" id="SSF54001">
    <property type="entry name" value="Cysteine proteinases"/>
    <property type="match status" value="1"/>
</dbReference>
<reference evidence="10 11" key="1">
    <citation type="submission" date="2019-04" db="EMBL/GenBank/DDBJ databases">
        <title>Friends and foes A comparative genomics study of 23 Aspergillus species from section Flavi.</title>
        <authorList>
            <consortium name="DOE Joint Genome Institute"/>
            <person name="Kjaerbolling I."/>
            <person name="Vesth T."/>
            <person name="Frisvad J.C."/>
            <person name="Nybo J.L."/>
            <person name="Theobald S."/>
            <person name="Kildgaard S."/>
            <person name="Isbrandt T."/>
            <person name="Kuo A."/>
            <person name="Sato A."/>
            <person name="Lyhne E.K."/>
            <person name="Kogle M.E."/>
            <person name="Wiebenga A."/>
            <person name="Kun R.S."/>
            <person name="Lubbers R.J."/>
            <person name="Makela M.R."/>
            <person name="Barry K."/>
            <person name="Chovatia M."/>
            <person name="Clum A."/>
            <person name="Daum C."/>
            <person name="Haridas S."/>
            <person name="He G."/>
            <person name="LaButti K."/>
            <person name="Lipzen A."/>
            <person name="Mondo S."/>
            <person name="Riley R."/>
            <person name="Salamov A."/>
            <person name="Simmons B.A."/>
            <person name="Magnuson J.K."/>
            <person name="Henrissat B."/>
            <person name="Mortensen U.H."/>
            <person name="Larsen T.O."/>
            <person name="Devries R.P."/>
            <person name="Grigoriev I.V."/>
            <person name="Machida M."/>
            <person name="Baker S.E."/>
            <person name="Andersen M.R."/>
        </authorList>
    </citation>
    <scope>NUCLEOTIDE SEQUENCE [LARGE SCALE GENOMIC DNA]</scope>
    <source>
        <strain evidence="10 11">CBS 151.66</strain>
    </source>
</reference>
<dbReference type="Pfam" id="PF00443">
    <property type="entry name" value="UCH"/>
    <property type="match status" value="2"/>
</dbReference>
<dbReference type="GO" id="GO:0004843">
    <property type="term" value="F:cysteine-type deubiquitinase activity"/>
    <property type="evidence" value="ECO:0007669"/>
    <property type="project" value="UniProtKB-EC"/>
</dbReference>